<comment type="subcellular location">
    <subcellularLocation>
        <location evidence="2">Cytoplasm</location>
    </subcellularLocation>
</comment>
<dbReference type="InterPro" id="IPR008881">
    <property type="entry name" value="Trigger_fac_ribosome-bd_bac"/>
</dbReference>
<dbReference type="InterPro" id="IPR008880">
    <property type="entry name" value="Trigger_fac_C"/>
</dbReference>
<dbReference type="PANTHER" id="PTHR30560:SF3">
    <property type="entry name" value="TRIGGER FACTOR-LIKE PROTEIN TIG, CHLOROPLASTIC"/>
    <property type="match status" value="1"/>
</dbReference>
<dbReference type="GO" id="GO:0015031">
    <property type="term" value="P:protein transport"/>
    <property type="evidence" value="ECO:0007669"/>
    <property type="project" value="InterPro"/>
</dbReference>
<evidence type="ECO:0000313" key="13">
    <source>
        <dbReference type="Proteomes" id="UP001139369"/>
    </source>
</evidence>
<dbReference type="GO" id="GO:0043022">
    <property type="term" value="F:ribosome binding"/>
    <property type="evidence" value="ECO:0007669"/>
    <property type="project" value="TreeGrafter"/>
</dbReference>
<dbReference type="PIRSF" id="PIRSF003095">
    <property type="entry name" value="Trigger_factor"/>
    <property type="match status" value="1"/>
</dbReference>
<name>A0A9X1VTL1_9FLAO</name>
<dbReference type="EMBL" id="JAKQYM010000005">
    <property type="protein sequence ID" value="MCI2229201.1"/>
    <property type="molecule type" value="Genomic_DNA"/>
</dbReference>
<dbReference type="SUPFAM" id="SSF102735">
    <property type="entry name" value="Trigger factor ribosome-binding domain"/>
    <property type="match status" value="1"/>
</dbReference>
<dbReference type="Pfam" id="PF05697">
    <property type="entry name" value="Trigger_N"/>
    <property type="match status" value="1"/>
</dbReference>
<evidence type="ECO:0000256" key="4">
    <source>
        <dbReference type="ARBA" id="ARBA00013194"/>
    </source>
</evidence>
<evidence type="ECO:0000256" key="2">
    <source>
        <dbReference type="ARBA" id="ARBA00004496"/>
    </source>
</evidence>
<dbReference type="Gene3D" id="1.10.3120.10">
    <property type="entry name" value="Trigger factor, C-terminal domain"/>
    <property type="match status" value="1"/>
</dbReference>
<evidence type="ECO:0000313" key="12">
    <source>
        <dbReference type="EMBL" id="MCI2229201.1"/>
    </source>
</evidence>
<feature type="domain" description="Trigger factor C-terminal" evidence="11">
    <location>
        <begin position="268"/>
        <end position="416"/>
    </location>
</feature>
<evidence type="ECO:0000256" key="6">
    <source>
        <dbReference type="ARBA" id="ARBA00023110"/>
    </source>
</evidence>
<dbReference type="InterPro" id="IPR027304">
    <property type="entry name" value="Trigger_fact/SurA_dom_sf"/>
</dbReference>
<dbReference type="NCBIfam" id="TIGR00115">
    <property type="entry name" value="tig"/>
    <property type="match status" value="1"/>
</dbReference>
<dbReference type="Pfam" id="PF05698">
    <property type="entry name" value="Trigger_C"/>
    <property type="match status" value="1"/>
</dbReference>
<evidence type="ECO:0000256" key="8">
    <source>
        <dbReference type="ARBA" id="ARBA00023235"/>
    </source>
</evidence>
<keyword evidence="6" id="KW-0697">Rotamase</keyword>
<dbReference type="GO" id="GO:0043335">
    <property type="term" value="P:protein unfolding"/>
    <property type="evidence" value="ECO:0007669"/>
    <property type="project" value="TreeGrafter"/>
</dbReference>
<evidence type="ECO:0000256" key="7">
    <source>
        <dbReference type="ARBA" id="ARBA00023186"/>
    </source>
</evidence>
<evidence type="ECO:0000256" key="5">
    <source>
        <dbReference type="ARBA" id="ARBA00016902"/>
    </source>
</evidence>
<dbReference type="PANTHER" id="PTHR30560">
    <property type="entry name" value="TRIGGER FACTOR CHAPERONE AND PEPTIDYL-PROLYL CIS/TRANS ISOMERASE"/>
    <property type="match status" value="1"/>
</dbReference>
<dbReference type="GO" id="GO:0003755">
    <property type="term" value="F:peptidyl-prolyl cis-trans isomerase activity"/>
    <property type="evidence" value="ECO:0007669"/>
    <property type="project" value="UniProtKB-KW"/>
</dbReference>
<sequence>MNITKENIDALNAVVKVDIVADDYQAKVTELLTDYRKKADIPGFRKGHVPMGMIKKQYGKSIMIDEVNKLLQDSLNKFLTEEKLDILGNPLPRVKEDFNWDAETFSFEFELGLAPEFDVDLKSKKKVTQYNIVATEDLIDEEVKNIQTRYGKMSSLDEATEHSNVTGTFVNEEKGINKKSTFLVNDLKGKKNEKKLIGAKVGDVIELETKKLFEDDHKLQHVLGVSHDEIHDLDIKVTLTVEEITKTEPADLDKELFDKLFLDGSVTTVTELREKIKEDAEKQFNQQGDQQLLNAVTEHLVENTKFDLPAEFLQKWLATAGEKELTPEEATEEYNKSEKGLRYQLIEGKIMKDNNIKLDYAELVDYAKGFIRTQMAQFGNMNPEEKELDDIAGRILQNQEEAQKLQSQLISQKLLAFYKENMNFKTKEVSYEDFIKEVYKTEK</sequence>
<evidence type="ECO:0000259" key="10">
    <source>
        <dbReference type="Pfam" id="PF05697"/>
    </source>
</evidence>
<gene>
    <name evidence="12" type="primary">tig</name>
    <name evidence="12" type="ORF">MC378_08485</name>
</gene>
<dbReference type="InterPro" id="IPR005215">
    <property type="entry name" value="Trig_fac"/>
</dbReference>
<evidence type="ECO:0000256" key="9">
    <source>
        <dbReference type="ARBA" id="ARBA00029986"/>
    </source>
</evidence>
<evidence type="ECO:0000259" key="11">
    <source>
        <dbReference type="Pfam" id="PF05698"/>
    </source>
</evidence>
<dbReference type="GO" id="GO:0044183">
    <property type="term" value="F:protein folding chaperone"/>
    <property type="evidence" value="ECO:0007669"/>
    <property type="project" value="TreeGrafter"/>
</dbReference>
<proteinExistence type="inferred from homology"/>
<dbReference type="InterPro" id="IPR036611">
    <property type="entry name" value="Trigger_fac_ribosome-bd_sf"/>
</dbReference>
<dbReference type="Proteomes" id="UP001139369">
    <property type="component" value="Unassembled WGS sequence"/>
</dbReference>
<dbReference type="AlphaFoldDB" id="A0A9X1VTL1"/>
<accession>A0A9X1VTL1</accession>
<organism evidence="12 13">
    <name type="scientific">Polaribacter marinus</name>
    <dbReference type="NCBI Taxonomy" id="2916838"/>
    <lineage>
        <taxon>Bacteria</taxon>
        <taxon>Pseudomonadati</taxon>
        <taxon>Bacteroidota</taxon>
        <taxon>Flavobacteriia</taxon>
        <taxon>Flavobacteriales</taxon>
        <taxon>Flavobacteriaceae</taxon>
    </lineage>
</organism>
<comment type="similarity">
    <text evidence="3">Belongs to the FKBP-type PPIase family. Tig subfamily.</text>
</comment>
<dbReference type="Gene3D" id="3.30.70.1050">
    <property type="entry name" value="Trigger factor ribosome-binding domain"/>
    <property type="match status" value="1"/>
</dbReference>
<dbReference type="GO" id="GO:0005737">
    <property type="term" value="C:cytoplasm"/>
    <property type="evidence" value="ECO:0007669"/>
    <property type="project" value="UniProtKB-SubCell"/>
</dbReference>
<keyword evidence="13" id="KW-1185">Reference proteome</keyword>
<keyword evidence="7" id="KW-0143">Chaperone</keyword>
<comment type="catalytic activity">
    <reaction evidence="1">
        <text>[protein]-peptidylproline (omega=180) = [protein]-peptidylproline (omega=0)</text>
        <dbReference type="Rhea" id="RHEA:16237"/>
        <dbReference type="Rhea" id="RHEA-COMP:10747"/>
        <dbReference type="Rhea" id="RHEA-COMP:10748"/>
        <dbReference type="ChEBI" id="CHEBI:83833"/>
        <dbReference type="ChEBI" id="CHEBI:83834"/>
        <dbReference type="EC" id="5.2.1.8"/>
    </reaction>
</comment>
<evidence type="ECO:0000256" key="1">
    <source>
        <dbReference type="ARBA" id="ARBA00000971"/>
    </source>
</evidence>
<dbReference type="SUPFAM" id="SSF109998">
    <property type="entry name" value="Triger factor/SurA peptide-binding domain-like"/>
    <property type="match status" value="1"/>
</dbReference>
<feature type="domain" description="Trigger factor ribosome-binding bacterial" evidence="10">
    <location>
        <begin position="1"/>
        <end position="146"/>
    </location>
</feature>
<comment type="caution">
    <text evidence="12">The sequence shown here is derived from an EMBL/GenBank/DDBJ whole genome shotgun (WGS) entry which is preliminary data.</text>
</comment>
<evidence type="ECO:0000256" key="3">
    <source>
        <dbReference type="ARBA" id="ARBA00005464"/>
    </source>
</evidence>
<keyword evidence="8 12" id="KW-0413">Isomerase</keyword>
<reference evidence="12" key="1">
    <citation type="submission" date="2022-02" db="EMBL/GenBank/DDBJ databases">
        <title>Polaribacter sp. MSW13, isolated from seawater.</title>
        <authorList>
            <person name="Kristyanto S."/>
            <person name="Jung J."/>
            <person name="Jeon C.O."/>
        </authorList>
    </citation>
    <scope>NUCLEOTIDE SEQUENCE</scope>
    <source>
        <strain evidence="12">MSW13</strain>
    </source>
</reference>
<dbReference type="InterPro" id="IPR037041">
    <property type="entry name" value="Trigger_fac_C_sf"/>
</dbReference>
<dbReference type="RefSeq" id="WP_242178332.1">
    <property type="nucleotide sequence ID" value="NZ_JAKQYM010000005.1"/>
</dbReference>
<dbReference type="EC" id="5.2.1.8" evidence="4"/>
<protein>
    <recommendedName>
        <fullName evidence="5">Trigger factor</fullName>
        <ecNumber evidence="4">5.2.1.8</ecNumber>
    </recommendedName>
    <alternativeName>
        <fullName evidence="9">PPIase</fullName>
    </alternativeName>
</protein>
<dbReference type="GO" id="GO:0051083">
    <property type="term" value="P:'de novo' cotranslational protein folding"/>
    <property type="evidence" value="ECO:0007669"/>
    <property type="project" value="TreeGrafter"/>
</dbReference>